<dbReference type="Proteomes" id="UP000275846">
    <property type="component" value="Unassembled WGS sequence"/>
</dbReference>
<dbReference type="CDD" id="cd11660">
    <property type="entry name" value="SANT_TRF"/>
    <property type="match status" value="1"/>
</dbReference>
<keyword evidence="3" id="KW-1185">Reference proteome</keyword>
<dbReference type="EMBL" id="UYSU01000058">
    <property type="protein sequence ID" value="VDL81473.1"/>
    <property type="molecule type" value="Genomic_DNA"/>
</dbReference>
<feature type="domain" description="Myb-like" evidence="1">
    <location>
        <begin position="165"/>
        <end position="219"/>
    </location>
</feature>
<evidence type="ECO:0000313" key="4">
    <source>
        <dbReference type="WBParaSite" id="SSLN_0000012301-mRNA-1"/>
    </source>
</evidence>
<dbReference type="InterPro" id="IPR009057">
    <property type="entry name" value="Homeodomain-like_sf"/>
</dbReference>
<reference evidence="4" key="1">
    <citation type="submission" date="2016-06" db="UniProtKB">
        <authorList>
            <consortium name="WormBaseParasite"/>
        </authorList>
    </citation>
    <scope>IDENTIFICATION</scope>
</reference>
<dbReference type="SUPFAM" id="SSF46689">
    <property type="entry name" value="Homeodomain-like"/>
    <property type="match status" value="1"/>
</dbReference>
<dbReference type="InterPro" id="IPR001005">
    <property type="entry name" value="SANT/Myb"/>
</dbReference>
<protein>
    <submittedName>
        <fullName evidence="4">Myb-like domain-containing protein</fullName>
    </submittedName>
</protein>
<dbReference type="PROSITE" id="PS50090">
    <property type="entry name" value="MYB_LIKE"/>
    <property type="match status" value="1"/>
</dbReference>
<evidence type="ECO:0000313" key="2">
    <source>
        <dbReference type="EMBL" id="VDL81473.1"/>
    </source>
</evidence>
<dbReference type="WBParaSite" id="SSLN_0000012301-mRNA-1">
    <property type="protein sequence ID" value="SSLN_0000012301-mRNA-1"/>
    <property type="gene ID" value="SSLN_0000012301"/>
</dbReference>
<sequence>MIGRTGLFTDNRLLCPHPGLAPKVFSGLTRTDDHVAISQGKGSFSHLRPSRSRGMYTLGNHSGTNGRVPQAWCFWLVSTFAALSDILITPDPLSPFSLDHSLVCARFEDIKARAKVRPNVEDSGRPRCLQSADFQADYLQSLSTPPDTPPANLDLNNASLASTTGTVRRRIPWTLSESLKLWHGAYSVDRPSWARIWQKYFRSSRRTPVDLKDRWRVICRNSELQEQLRRVYEGWRTSGRATSVDSGPN</sequence>
<proteinExistence type="predicted"/>
<accession>A0A183S7B9</accession>
<dbReference type="Gene3D" id="1.10.246.220">
    <property type="match status" value="1"/>
</dbReference>
<reference evidence="2 3" key="2">
    <citation type="submission" date="2018-11" db="EMBL/GenBank/DDBJ databases">
        <authorList>
            <consortium name="Pathogen Informatics"/>
        </authorList>
    </citation>
    <scope>NUCLEOTIDE SEQUENCE [LARGE SCALE GENOMIC DNA]</scope>
    <source>
        <strain evidence="2 3">NST_G2</strain>
    </source>
</reference>
<name>A0A183S7B9_SCHSO</name>
<evidence type="ECO:0000259" key="1">
    <source>
        <dbReference type="PROSITE" id="PS50090"/>
    </source>
</evidence>
<dbReference type="AlphaFoldDB" id="A0A183S7B9"/>
<organism evidence="4">
    <name type="scientific">Schistocephalus solidus</name>
    <name type="common">Tapeworm</name>
    <dbReference type="NCBI Taxonomy" id="70667"/>
    <lineage>
        <taxon>Eukaryota</taxon>
        <taxon>Metazoa</taxon>
        <taxon>Spiralia</taxon>
        <taxon>Lophotrochozoa</taxon>
        <taxon>Platyhelminthes</taxon>
        <taxon>Cestoda</taxon>
        <taxon>Eucestoda</taxon>
        <taxon>Diphyllobothriidea</taxon>
        <taxon>Diphyllobothriidae</taxon>
        <taxon>Schistocephalus</taxon>
    </lineage>
</organism>
<evidence type="ECO:0000313" key="3">
    <source>
        <dbReference type="Proteomes" id="UP000275846"/>
    </source>
</evidence>
<gene>
    <name evidence="2" type="ORF">SSLN_LOCUS117</name>
</gene>
<dbReference type="OrthoDB" id="608866at2759"/>